<dbReference type="PANTHER" id="PTHR37984:SF5">
    <property type="entry name" value="PROTEIN NYNRIN-LIKE"/>
    <property type="match status" value="1"/>
</dbReference>
<dbReference type="Proteomes" id="UP000324629">
    <property type="component" value="Unassembled WGS sequence"/>
</dbReference>
<comment type="caution">
    <text evidence="1">The sequence shown here is derived from an EMBL/GenBank/DDBJ whole genome shotgun (WGS) entry which is preliminary data.</text>
</comment>
<evidence type="ECO:0000313" key="1">
    <source>
        <dbReference type="EMBL" id="KAA3675848.1"/>
    </source>
</evidence>
<dbReference type="PANTHER" id="PTHR37984">
    <property type="entry name" value="PROTEIN CBG26694"/>
    <property type="match status" value="1"/>
</dbReference>
<proteinExistence type="predicted"/>
<evidence type="ECO:0000313" key="2">
    <source>
        <dbReference type="Proteomes" id="UP000324629"/>
    </source>
</evidence>
<sequence>MNVSHSPAKTRFPQRLGYCLQPAVPPSSGVEADSMELLTINTHRGLFRFNCLPFGLKSAPAILHYECFRLRYRRRWATMLFAYDVSIKYQSTTNTGQADALCILMDSQPTTPEHAVIALITVEPEVSILLASTIRTLPVASSMVRDATANDPLLQGVIPLPSCTLASGVP</sequence>
<dbReference type="AlphaFoldDB" id="A0A5J4NKJ8"/>
<gene>
    <name evidence="1" type="ORF">DEA37_0001788</name>
</gene>
<accession>A0A5J4NKJ8</accession>
<reference evidence="1 2" key="1">
    <citation type="journal article" date="2019" name="Gigascience">
        <title>Whole-genome sequence of the oriental lung fluke Paragonimus westermani.</title>
        <authorList>
            <person name="Oey H."/>
            <person name="Zakrzewski M."/>
            <person name="Narain K."/>
            <person name="Devi K.R."/>
            <person name="Agatsuma T."/>
            <person name="Nawaratna S."/>
            <person name="Gobert G.N."/>
            <person name="Jones M.K."/>
            <person name="Ragan M.A."/>
            <person name="McManus D.P."/>
            <person name="Krause L."/>
        </authorList>
    </citation>
    <scope>NUCLEOTIDE SEQUENCE [LARGE SCALE GENOMIC DNA]</scope>
    <source>
        <strain evidence="1 2">IND2009</strain>
    </source>
</reference>
<dbReference type="SUPFAM" id="SSF56672">
    <property type="entry name" value="DNA/RNA polymerases"/>
    <property type="match status" value="1"/>
</dbReference>
<name>A0A5J4NKJ8_9TREM</name>
<protein>
    <submittedName>
        <fullName evidence="1">Uncharacterized protein</fullName>
    </submittedName>
</protein>
<dbReference type="InterPro" id="IPR050951">
    <property type="entry name" value="Retrovirus_Pol_polyprotein"/>
</dbReference>
<keyword evidence="2" id="KW-1185">Reference proteome</keyword>
<dbReference type="EMBL" id="QNGE01002282">
    <property type="protein sequence ID" value="KAA3675848.1"/>
    <property type="molecule type" value="Genomic_DNA"/>
</dbReference>
<organism evidence="1 2">
    <name type="scientific">Paragonimus westermani</name>
    <dbReference type="NCBI Taxonomy" id="34504"/>
    <lineage>
        <taxon>Eukaryota</taxon>
        <taxon>Metazoa</taxon>
        <taxon>Spiralia</taxon>
        <taxon>Lophotrochozoa</taxon>
        <taxon>Platyhelminthes</taxon>
        <taxon>Trematoda</taxon>
        <taxon>Digenea</taxon>
        <taxon>Plagiorchiida</taxon>
        <taxon>Troglotremata</taxon>
        <taxon>Troglotrematidae</taxon>
        <taxon>Paragonimus</taxon>
    </lineage>
</organism>
<dbReference type="InterPro" id="IPR043502">
    <property type="entry name" value="DNA/RNA_pol_sf"/>
</dbReference>